<organism evidence="4 5">
    <name type="scientific">Camellia sinensis var. sinensis</name>
    <name type="common">China tea</name>
    <dbReference type="NCBI Taxonomy" id="542762"/>
    <lineage>
        <taxon>Eukaryota</taxon>
        <taxon>Viridiplantae</taxon>
        <taxon>Streptophyta</taxon>
        <taxon>Embryophyta</taxon>
        <taxon>Tracheophyta</taxon>
        <taxon>Spermatophyta</taxon>
        <taxon>Magnoliopsida</taxon>
        <taxon>eudicotyledons</taxon>
        <taxon>Gunneridae</taxon>
        <taxon>Pentapetalae</taxon>
        <taxon>asterids</taxon>
        <taxon>Ericales</taxon>
        <taxon>Theaceae</taxon>
        <taxon>Camellia</taxon>
    </lineage>
</organism>
<comment type="subcellular location">
    <subcellularLocation>
        <location evidence="1">Mitochondrion</location>
    </subcellularLocation>
</comment>
<dbReference type="Proteomes" id="UP000306102">
    <property type="component" value="Unassembled WGS sequence"/>
</dbReference>
<comment type="caution">
    <text evidence="4">The sequence shown here is derived from an EMBL/GenBank/DDBJ whole genome shotgun (WGS) entry which is preliminary data.</text>
</comment>
<keyword evidence="3" id="KW-0496">Mitochondrion</keyword>
<name>A0A4S4DSD2_CAMSN</name>
<dbReference type="InterPro" id="IPR051975">
    <property type="entry name" value="mtLSU_mL45"/>
</dbReference>
<keyword evidence="2" id="KW-0809">Transit peptide</keyword>
<dbReference type="EMBL" id="SDRB02010499">
    <property type="protein sequence ID" value="THG06110.1"/>
    <property type="molecule type" value="Genomic_DNA"/>
</dbReference>
<dbReference type="PANTHER" id="PTHR28554:SF1">
    <property type="entry name" value="LARGE RIBOSOMAL SUBUNIT PROTEIN ML45"/>
    <property type="match status" value="1"/>
</dbReference>
<evidence type="ECO:0000256" key="1">
    <source>
        <dbReference type="ARBA" id="ARBA00004173"/>
    </source>
</evidence>
<evidence type="ECO:0000313" key="5">
    <source>
        <dbReference type="Proteomes" id="UP000306102"/>
    </source>
</evidence>
<dbReference type="Gene3D" id="3.10.450.240">
    <property type="match status" value="1"/>
</dbReference>
<sequence length="399" mass="44427">MKDGTEGGGCDNGGVPVALEAVEVDGSCWDGCTLSCVYKRLALKLDMARVQYGIRLIGECSVIKKGIEAAALCPLLNFFLEVGLKTMNWFKSLTCNDIKGHAVTKQSAKSVVGFIGTAFGPIFLIGDVFSSEICPVLHELILKFIYELRIKGHAVTKQSAKSVVGFIGTAFGPIFLIGDVFSSEICPVLHELILKFVYELRVLFGMQRRPLSQAYSNLAGYGHVQFACYLAAILLRSFFRHLTKNGLKNEIKQRESMWSAVYWELVEPVVKIRTLRARLASIGVDQNDLNKTFIQLTLEFLKVRTIGVDQNDLNKTFIQLTLEFLTKQVYCFSPTVCSSTCLQVVELLHYHIYLTAQLMNLTTMLGLGVSKFLACTEGLWGFAAIGYRFVPPWTVLVWV</sequence>
<evidence type="ECO:0000256" key="2">
    <source>
        <dbReference type="ARBA" id="ARBA00022946"/>
    </source>
</evidence>
<protein>
    <submittedName>
        <fullName evidence="4">Uncharacterized protein</fullName>
    </submittedName>
</protein>
<dbReference type="PANTHER" id="PTHR28554">
    <property type="entry name" value="39S RIBOSOMAL PROTEIN L45, MITOCHONDRIAL"/>
    <property type="match status" value="1"/>
</dbReference>
<reference evidence="4 5" key="1">
    <citation type="journal article" date="2018" name="Proc. Natl. Acad. Sci. U.S.A.">
        <title>Draft genome sequence of Camellia sinensis var. sinensis provides insights into the evolution of the tea genome and tea quality.</title>
        <authorList>
            <person name="Wei C."/>
            <person name="Yang H."/>
            <person name="Wang S."/>
            <person name="Zhao J."/>
            <person name="Liu C."/>
            <person name="Gao L."/>
            <person name="Xia E."/>
            <person name="Lu Y."/>
            <person name="Tai Y."/>
            <person name="She G."/>
            <person name="Sun J."/>
            <person name="Cao H."/>
            <person name="Tong W."/>
            <person name="Gao Q."/>
            <person name="Li Y."/>
            <person name="Deng W."/>
            <person name="Jiang X."/>
            <person name="Wang W."/>
            <person name="Chen Q."/>
            <person name="Zhang S."/>
            <person name="Li H."/>
            <person name="Wu J."/>
            <person name="Wang P."/>
            <person name="Li P."/>
            <person name="Shi C."/>
            <person name="Zheng F."/>
            <person name="Jian J."/>
            <person name="Huang B."/>
            <person name="Shan D."/>
            <person name="Shi M."/>
            <person name="Fang C."/>
            <person name="Yue Y."/>
            <person name="Li F."/>
            <person name="Li D."/>
            <person name="Wei S."/>
            <person name="Han B."/>
            <person name="Jiang C."/>
            <person name="Yin Y."/>
            <person name="Xia T."/>
            <person name="Zhang Z."/>
            <person name="Bennetzen J.L."/>
            <person name="Zhao S."/>
            <person name="Wan X."/>
        </authorList>
    </citation>
    <scope>NUCLEOTIDE SEQUENCE [LARGE SCALE GENOMIC DNA]</scope>
    <source>
        <strain evidence="5">cv. Shuchazao</strain>
        <tissue evidence="4">Leaf</tissue>
    </source>
</reference>
<evidence type="ECO:0000313" key="4">
    <source>
        <dbReference type="EMBL" id="THG06110.1"/>
    </source>
</evidence>
<proteinExistence type="predicted"/>
<accession>A0A4S4DSD2</accession>
<dbReference type="STRING" id="542762.A0A4S4DSD2"/>
<keyword evidence="5" id="KW-1185">Reference proteome</keyword>
<gene>
    <name evidence="4" type="ORF">TEA_023260</name>
</gene>
<dbReference type="AlphaFoldDB" id="A0A4S4DSD2"/>
<dbReference type="GO" id="GO:0005739">
    <property type="term" value="C:mitochondrion"/>
    <property type="evidence" value="ECO:0007669"/>
    <property type="project" value="UniProtKB-SubCell"/>
</dbReference>
<evidence type="ECO:0000256" key="3">
    <source>
        <dbReference type="ARBA" id="ARBA00023128"/>
    </source>
</evidence>